<keyword evidence="8" id="KW-1133">Transmembrane helix</keyword>
<dbReference type="InterPro" id="IPR036097">
    <property type="entry name" value="HisK_dim/P_sf"/>
</dbReference>
<dbReference type="InterPro" id="IPR000700">
    <property type="entry name" value="PAS-assoc_C"/>
</dbReference>
<evidence type="ECO:0000256" key="6">
    <source>
        <dbReference type="ARBA" id="ARBA00022777"/>
    </source>
</evidence>
<name>A0A6P2CZ89_9BACT</name>
<evidence type="ECO:0000256" key="4">
    <source>
        <dbReference type="ARBA" id="ARBA00022553"/>
    </source>
</evidence>
<dbReference type="InterPro" id="IPR003660">
    <property type="entry name" value="HAMP_dom"/>
</dbReference>
<feature type="domain" description="PAS" evidence="10">
    <location>
        <begin position="255"/>
        <end position="326"/>
    </location>
</feature>
<comment type="catalytic activity">
    <reaction evidence="1">
        <text>ATP + protein L-histidine = ADP + protein N-phospho-L-histidine.</text>
        <dbReference type="EC" id="2.7.13.3"/>
    </reaction>
</comment>
<dbReference type="Gene3D" id="6.10.340.10">
    <property type="match status" value="1"/>
</dbReference>
<dbReference type="InterPro" id="IPR003661">
    <property type="entry name" value="HisK_dim/P_dom"/>
</dbReference>
<dbReference type="GO" id="GO:0000156">
    <property type="term" value="F:phosphorelay response regulator activity"/>
    <property type="evidence" value="ECO:0007669"/>
    <property type="project" value="TreeGrafter"/>
</dbReference>
<dbReference type="SMART" id="SM00387">
    <property type="entry name" value="HATPase_c"/>
    <property type="match status" value="1"/>
</dbReference>
<dbReference type="Proteomes" id="UP000464178">
    <property type="component" value="Chromosome"/>
</dbReference>
<dbReference type="Pfam" id="PF02518">
    <property type="entry name" value="HATPase_c"/>
    <property type="match status" value="1"/>
</dbReference>
<evidence type="ECO:0000313" key="14">
    <source>
        <dbReference type="Proteomes" id="UP000464178"/>
    </source>
</evidence>
<dbReference type="InterPro" id="IPR013767">
    <property type="entry name" value="PAS_fold"/>
</dbReference>
<dbReference type="InterPro" id="IPR005467">
    <property type="entry name" value="His_kinase_dom"/>
</dbReference>
<keyword evidence="5" id="KW-0808">Transferase</keyword>
<evidence type="ECO:0000259" key="12">
    <source>
        <dbReference type="PROSITE" id="PS50885"/>
    </source>
</evidence>
<dbReference type="GO" id="GO:0007234">
    <property type="term" value="P:osmosensory signaling via phosphorelay pathway"/>
    <property type="evidence" value="ECO:0007669"/>
    <property type="project" value="TreeGrafter"/>
</dbReference>
<dbReference type="Pfam" id="PF05227">
    <property type="entry name" value="CHASE3"/>
    <property type="match status" value="1"/>
</dbReference>
<protein>
    <recommendedName>
        <fullName evidence="3">histidine kinase</fullName>
        <ecNumber evidence="3">2.7.13.3</ecNumber>
    </recommendedName>
</protein>
<dbReference type="GO" id="GO:0006355">
    <property type="term" value="P:regulation of DNA-templated transcription"/>
    <property type="evidence" value="ECO:0007669"/>
    <property type="project" value="InterPro"/>
</dbReference>
<dbReference type="InterPro" id="IPR001610">
    <property type="entry name" value="PAC"/>
</dbReference>
<dbReference type="RefSeq" id="WP_162668372.1">
    <property type="nucleotide sequence ID" value="NZ_LR593886.1"/>
</dbReference>
<feature type="domain" description="PAS" evidence="10">
    <location>
        <begin position="407"/>
        <end position="462"/>
    </location>
</feature>
<dbReference type="SUPFAM" id="SSF47384">
    <property type="entry name" value="Homodimeric domain of signal transducing histidine kinase"/>
    <property type="match status" value="1"/>
</dbReference>
<dbReference type="GO" id="GO:0016020">
    <property type="term" value="C:membrane"/>
    <property type="evidence" value="ECO:0007669"/>
    <property type="project" value="UniProtKB-SubCell"/>
</dbReference>
<dbReference type="InterPro" id="IPR050351">
    <property type="entry name" value="BphY/WalK/GraS-like"/>
</dbReference>
<dbReference type="Gene3D" id="1.10.287.130">
    <property type="match status" value="1"/>
</dbReference>
<feature type="transmembrane region" description="Helical" evidence="8">
    <location>
        <begin position="185"/>
        <end position="204"/>
    </location>
</feature>
<evidence type="ECO:0000259" key="11">
    <source>
        <dbReference type="PROSITE" id="PS50113"/>
    </source>
</evidence>
<keyword evidence="4" id="KW-0597">Phosphoprotein</keyword>
<dbReference type="AlphaFoldDB" id="A0A6P2CZ89"/>
<dbReference type="Pfam" id="PF13426">
    <property type="entry name" value="PAS_9"/>
    <property type="match status" value="1"/>
</dbReference>
<proteinExistence type="predicted"/>
<evidence type="ECO:0000313" key="13">
    <source>
        <dbReference type="EMBL" id="VTR93686.1"/>
    </source>
</evidence>
<dbReference type="PANTHER" id="PTHR42878">
    <property type="entry name" value="TWO-COMPONENT HISTIDINE KINASE"/>
    <property type="match status" value="1"/>
</dbReference>
<evidence type="ECO:0000256" key="1">
    <source>
        <dbReference type="ARBA" id="ARBA00000085"/>
    </source>
</evidence>
<dbReference type="KEGG" id="gms:SOIL9_40280"/>
<gene>
    <name evidence="13" type="ORF">SOIL9_40280</name>
</gene>
<dbReference type="Gene3D" id="3.30.565.10">
    <property type="entry name" value="Histidine kinase-like ATPase, C-terminal domain"/>
    <property type="match status" value="1"/>
</dbReference>
<dbReference type="SUPFAM" id="SSF55874">
    <property type="entry name" value="ATPase domain of HSP90 chaperone/DNA topoisomerase II/histidine kinase"/>
    <property type="match status" value="1"/>
</dbReference>
<dbReference type="SUPFAM" id="SSF55785">
    <property type="entry name" value="PYP-like sensor domain (PAS domain)"/>
    <property type="match status" value="2"/>
</dbReference>
<evidence type="ECO:0000256" key="5">
    <source>
        <dbReference type="ARBA" id="ARBA00022679"/>
    </source>
</evidence>
<evidence type="ECO:0000259" key="9">
    <source>
        <dbReference type="PROSITE" id="PS50109"/>
    </source>
</evidence>
<reference evidence="13 14" key="1">
    <citation type="submission" date="2019-05" db="EMBL/GenBank/DDBJ databases">
        <authorList>
            <consortium name="Science for Life Laboratories"/>
        </authorList>
    </citation>
    <scope>NUCLEOTIDE SEQUENCE [LARGE SCALE GENOMIC DNA]</scope>
    <source>
        <strain evidence="13">Soil9</strain>
    </source>
</reference>
<evidence type="ECO:0000256" key="8">
    <source>
        <dbReference type="SAM" id="Phobius"/>
    </source>
</evidence>
<keyword evidence="6 13" id="KW-0418">Kinase</keyword>
<dbReference type="CDD" id="cd00130">
    <property type="entry name" value="PAS"/>
    <property type="match status" value="2"/>
</dbReference>
<dbReference type="InterPro" id="IPR035965">
    <property type="entry name" value="PAS-like_dom_sf"/>
</dbReference>
<feature type="domain" description="PAC" evidence="11">
    <location>
        <begin position="329"/>
        <end position="381"/>
    </location>
</feature>
<dbReference type="SMART" id="SM00086">
    <property type="entry name" value="PAC"/>
    <property type="match status" value="2"/>
</dbReference>
<sequence>MNLTVFQKGLVLIALPLLLQLVFVLAAVRLQRDHEDAERWAAHTKNVIARTHEIHGTVADAHASVRGYVISGDQSFAQPFRDALRNLPQQFDELDEFVRDSAEQAERARVLRDRGNGLFVWQRDIENLLQGGATEEAVKRVQTGRGNVLMAEFRQGVKAFLDEEERLDRERGVALERSRTRLNRLFIFGGLAVVASTFALGFVFHRSIARRFAELEANAHRLAAGKVPTAPLEGNDEIASADRAFREMAAELTRASEQARDLYDNAPCGYHSVDQDGVLVAVNRTELEWLGYEADEVIGRRRFVDLVDPNSRAAYQRGFDRVREEGAVVGVELDLARKDGTTFPVLVSSSSVRGSDGRYLRSRTMLTDLTERKRAEDEVRRLNTELEERVRTRTAELGRTNAALREEEALFRGAFDTTNMAMVLTDLDNRFIRANAAFARMFGYAKSDEVLGLGLADVTHPNHLDESLDRRAVLLAGTSDHFQMEKQYRHKDGHVLWGLTNVALVRGPDGRPLMYVGQVQDITERKAAELAVRERSAALAEANRDLAQKNTENEMFVYSVSHDLRSPLVNLQGFSKELEKGCQQLTALVNEESVPPDVRTRGRALLEGKMAKSIGFIQTAVLRLSGIIDALLRLSRVGRIEYRWDVVDVSRIVAQVVGAAQGTIAERGATVRVGDLPTARGDRTALEQLFGNLIGNALTYLDPARPGVIEIGCLPLGTADVPSGFRTYFVRDNGLGIAPVHRQKIFQAFQRAHPGVGSGEGLGLAIVARVAERHHGRVWVESHPGAGSTFFVTLPVPGDASTR</sequence>
<dbReference type="PROSITE" id="PS50885">
    <property type="entry name" value="HAMP"/>
    <property type="match status" value="1"/>
</dbReference>
<dbReference type="InterPro" id="IPR007891">
    <property type="entry name" value="CHASE3"/>
</dbReference>
<evidence type="ECO:0000256" key="3">
    <source>
        <dbReference type="ARBA" id="ARBA00012438"/>
    </source>
</evidence>
<dbReference type="PRINTS" id="PR00344">
    <property type="entry name" value="BCTRLSENSOR"/>
</dbReference>
<accession>A0A6P2CZ89</accession>
<dbReference type="CDD" id="cd19410">
    <property type="entry name" value="HK9-like_sensor"/>
    <property type="match status" value="1"/>
</dbReference>
<dbReference type="InterPro" id="IPR000014">
    <property type="entry name" value="PAS"/>
</dbReference>
<evidence type="ECO:0000259" key="10">
    <source>
        <dbReference type="PROSITE" id="PS50112"/>
    </source>
</evidence>
<dbReference type="SMART" id="SM00091">
    <property type="entry name" value="PAS"/>
    <property type="match status" value="2"/>
</dbReference>
<dbReference type="InterPro" id="IPR004358">
    <property type="entry name" value="Sig_transdc_His_kin-like_C"/>
</dbReference>
<organism evidence="13 14">
    <name type="scientific">Gemmata massiliana</name>
    <dbReference type="NCBI Taxonomy" id="1210884"/>
    <lineage>
        <taxon>Bacteria</taxon>
        <taxon>Pseudomonadati</taxon>
        <taxon>Planctomycetota</taxon>
        <taxon>Planctomycetia</taxon>
        <taxon>Gemmatales</taxon>
        <taxon>Gemmataceae</taxon>
        <taxon>Gemmata</taxon>
    </lineage>
</organism>
<dbReference type="GO" id="GO:0000155">
    <property type="term" value="F:phosphorelay sensor kinase activity"/>
    <property type="evidence" value="ECO:0007669"/>
    <property type="project" value="InterPro"/>
</dbReference>
<dbReference type="PROSITE" id="PS50113">
    <property type="entry name" value="PAC"/>
    <property type="match status" value="2"/>
</dbReference>
<dbReference type="PANTHER" id="PTHR42878:SF15">
    <property type="entry name" value="BACTERIOPHYTOCHROME"/>
    <property type="match status" value="1"/>
</dbReference>
<dbReference type="PROSITE" id="PS50112">
    <property type="entry name" value="PAS"/>
    <property type="match status" value="2"/>
</dbReference>
<dbReference type="Pfam" id="PF00989">
    <property type="entry name" value="PAS"/>
    <property type="match status" value="1"/>
</dbReference>
<dbReference type="EMBL" id="LR593886">
    <property type="protein sequence ID" value="VTR93686.1"/>
    <property type="molecule type" value="Genomic_DNA"/>
</dbReference>
<dbReference type="GO" id="GO:0030295">
    <property type="term" value="F:protein kinase activator activity"/>
    <property type="evidence" value="ECO:0007669"/>
    <property type="project" value="TreeGrafter"/>
</dbReference>
<keyword evidence="8" id="KW-0812">Transmembrane</keyword>
<keyword evidence="14" id="KW-1185">Reference proteome</keyword>
<dbReference type="Gene3D" id="3.30.450.20">
    <property type="entry name" value="PAS domain"/>
    <property type="match status" value="2"/>
</dbReference>
<feature type="domain" description="HAMP" evidence="12">
    <location>
        <begin position="206"/>
        <end position="257"/>
    </location>
</feature>
<dbReference type="SMART" id="SM00388">
    <property type="entry name" value="HisKA"/>
    <property type="match status" value="1"/>
</dbReference>
<evidence type="ECO:0000256" key="2">
    <source>
        <dbReference type="ARBA" id="ARBA00004370"/>
    </source>
</evidence>
<dbReference type="InterPro" id="IPR036890">
    <property type="entry name" value="HATPase_C_sf"/>
</dbReference>
<keyword evidence="7 8" id="KW-0472">Membrane</keyword>
<dbReference type="EC" id="2.7.13.3" evidence="3"/>
<dbReference type="NCBIfam" id="TIGR00229">
    <property type="entry name" value="sensory_box"/>
    <property type="match status" value="2"/>
</dbReference>
<feature type="domain" description="PAC" evidence="11">
    <location>
        <begin position="482"/>
        <end position="534"/>
    </location>
</feature>
<dbReference type="InterPro" id="IPR003594">
    <property type="entry name" value="HATPase_dom"/>
</dbReference>
<comment type="subcellular location">
    <subcellularLocation>
        <location evidence="2">Membrane</location>
    </subcellularLocation>
</comment>
<feature type="domain" description="Histidine kinase" evidence="9">
    <location>
        <begin position="559"/>
        <end position="798"/>
    </location>
</feature>
<evidence type="ECO:0000256" key="7">
    <source>
        <dbReference type="ARBA" id="ARBA00023136"/>
    </source>
</evidence>
<dbReference type="PROSITE" id="PS50109">
    <property type="entry name" value="HIS_KIN"/>
    <property type="match status" value="1"/>
</dbReference>
<dbReference type="CDD" id="cd00082">
    <property type="entry name" value="HisKA"/>
    <property type="match status" value="1"/>
</dbReference>